<keyword evidence="3" id="KW-0418">Kinase</keyword>
<evidence type="ECO:0000256" key="1">
    <source>
        <dbReference type="SAM" id="Coils"/>
    </source>
</evidence>
<reference evidence="3" key="1">
    <citation type="submission" date="2015-10" db="EMBL/GenBank/DDBJ databases">
        <authorList>
            <person name="Gilbert D.G."/>
        </authorList>
    </citation>
    <scope>NUCLEOTIDE SEQUENCE</scope>
</reference>
<keyword evidence="1" id="KW-0175">Coiled coil</keyword>
<dbReference type="EMBL" id="CZQC01000071">
    <property type="protein sequence ID" value="CUS42854.1"/>
    <property type="molecule type" value="Genomic_DNA"/>
</dbReference>
<dbReference type="GO" id="GO:0016020">
    <property type="term" value="C:membrane"/>
    <property type="evidence" value="ECO:0007669"/>
    <property type="project" value="InterPro"/>
</dbReference>
<dbReference type="GO" id="GO:0007165">
    <property type="term" value="P:signal transduction"/>
    <property type="evidence" value="ECO:0007669"/>
    <property type="project" value="InterPro"/>
</dbReference>
<dbReference type="AlphaFoldDB" id="A0A160THH2"/>
<evidence type="ECO:0000259" key="2">
    <source>
        <dbReference type="PROSITE" id="PS50885"/>
    </source>
</evidence>
<evidence type="ECO:0000313" key="3">
    <source>
        <dbReference type="EMBL" id="CUS42854.1"/>
    </source>
</evidence>
<organism evidence="3">
    <name type="scientific">hydrothermal vent metagenome</name>
    <dbReference type="NCBI Taxonomy" id="652676"/>
    <lineage>
        <taxon>unclassified sequences</taxon>
        <taxon>metagenomes</taxon>
        <taxon>ecological metagenomes</taxon>
    </lineage>
</organism>
<gene>
    <name evidence="3" type="ORF">MGWOODY_Tha2930</name>
</gene>
<dbReference type="PROSITE" id="PS50885">
    <property type="entry name" value="HAMP"/>
    <property type="match status" value="1"/>
</dbReference>
<dbReference type="Pfam" id="PF17149">
    <property type="entry name" value="CHASE5"/>
    <property type="match status" value="1"/>
</dbReference>
<accession>A0A160THH2</accession>
<proteinExistence type="predicted"/>
<name>A0A160THH2_9ZZZZ</name>
<protein>
    <submittedName>
        <fullName evidence="3">Sensor histidine kinase</fullName>
    </submittedName>
</protein>
<dbReference type="Gene3D" id="6.10.340.10">
    <property type="match status" value="1"/>
</dbReference>
<dbReference type="Gene3D" id="3.30.450.20">
    <property type="entry name" value="PAS domain"/>
    <property type="match status" value="1"/>
</dbReference>
<feature type="domain" description="HAMP" evidence="2">
    <location>
        <begin position="144"/>
        <end position="200"/>
    </location>
</feature>
<dbReference type="SUPFAM" id="SSF55785">
    <property type="entry name" value="PYP-like sensor domain (PAS domain)"/>
    <property type="match status" value="1"/>
</dbReference>
<dbReference type="GO" id="GO:0016301">
    <property type="term" value="F:kinase activity"/>
    <property type="evidence" value="ECO:0007669"/>
    <property type="project" value="UniProtKB-KW"/>
</dbReference>
<feature type="coiled-coil region" evidence="1">
    <location>
        <begin position="356"/>
        <end position="383"/>
    </location>
</feature>
<sequence length="563" mass="65377">MATSSFILFSDYKRGVSQVSHNLNQIQSSYQQSVSYSLWNFDNRQIESQLNGILNFPGVVYVYIESRNKLIQSAGDIYARTDHQYSFELTHQSAAQSYQLGSLYINVDYSGLYDDLKHKAVNILVSQFLKTFSVSIFVLFMVRQLITRRLSTMAEWAGAFNLKNLDQELTFPGNKQRNDELDMVAAAINQMRNTLKLDMIDRQKSQQQLEDTKEQLSVAIDNAALGFCQYYPNQDRLTCNNHFARQLATTQTELESMAHPMDRFRDLIRGIKGPEQRERINQLLYGRISRIHGEFTMVNFRNEKCYFDITFQIIQYNESRPHEVLICIVDKTKEHTASRQAQELAVSLENKVTQRTEELYDEQQRANATIRKLQTRLDRMEADSSSVTQMHFDGLLLKQLEKLSAENEIEATSCLAVYQKYLNISLNDQTTAIDMASCIQSWLRESEPFKDIQTNTKLPFSLMMNENLGLVVFLLEHLFEQEPVLENCRQFELELRVDHDMAFVVATFDLVDGIEETPEHPHVDLSHFIVTSRFRGEFSRKLVSPNRLETRYSFSLFPDQMDT</sequence>
<dbReference type="InterPro" id="IPR035965">
    <property type="entry name" value="PAS-like_dom_sf"/>
</dbReference>
<dbReference type="InterPro" id="IPR003660">
    <property type="entry name" value="HAMP_dom"/>
</dbReference>
<keyword evidence="3" id="KW-0808">Transferase</keyword>
<dbReference type="InterPro" id="IPR033414">
    <property type="entry name" value="Sensor_dom"/>
</dbReference>